<accession>A0A9P5N8J6</accession>
<keyword evidence="1" id="KW-1133">Transmembrane helix</keyword>
<dbReference type="Proteomes" id="UP000724874">
    <property type="component" value="Unassembled WGS sequence"/>
</dbReference>
<keyword evidence="3" id="KW-1185">Reference proteome</keyword>
<gene>
    <name evidence="2" type="ORF">CPB84DRAFT_1736988</name>
</gene>
<evidence type="ECO:0000313" key="2">
    <source>
        <dbReference type="EMBL" id="KAF8874576.1"/>
    </source>
</evidence>
<reference evidence="2" key="1">
    <citation type="submission" date="2020-11" db="EMBL/GenBank/DDBJ databases">
        <authorList>
            <consortium name="DOE Joint Genome Institute"/>
            <person name="Ahrendt S."/>
            <person name="Riley R."/>
            <person name="Andreopoulos W."/>
            <person name="LaButti K."/>
            <person name="Pangilinan J."/>
            <person name="Ruiz-duenas F.J."/>
            <person name="Barrasa J.M."/>
            <person name="Sanchez-Garcia M."/>
            <person name="Camarero S."/>
            <person name="Miyauchi S."/>
            <person name="Serrano A."/>
            <person name="Linde D."/>
            <person name="Babiker R."/>
            <person name="Drula E."/>
            <person name="Ayuso-Fernandez I."/>
            <person name="Pacheco R."/>
            <person name="Padilla G."/>
            <person name="Ferreira P."/>
            <person name="Barriuso J."/>
            <person name="Kellner H."/>
            <person name="Castanera R."/>
            <person name="Alfaro M."/>
            <person name="Ramirez L."/>
            <person name="Pisabarro A.G."/>
            <person name="Kuo A."/>
            <person name="Tritt A."/>
            <person name="Lipzen A."/>
            <person name="He G."/>
            <person name="Yan M."/>
            <person name="Ng V."/>
            <person name="Cullen D."/>
            <person name="Martin F."/>
            <person name="Rosso M.-N."/>
            <person name="Henrissat B."/>
            <person name="Hibbett D."/>
            <person name="Martinez A.T."/>
            <person name="Grigoriev I.V."/>
        </authorList>
    </citation>
    <scope>NUCLEOTIDE SEQUENCE</scope>
    <source>
        <strain evidence="2">AH 44721</strain>
    </source>
</reference>
<organism evidence="2 3">
    <name type="scientific">Gymnopilus junonius</name>
    <name type="common">Spectacular rustgill mushroom</name>
    <name type="synonym">Gymnopilus spectabilis subsp. junonius</name>
    <dbReference type="NCBI Taxonomy" id="109634"/>
    <lineage>
        <taxon>Eukaryota</taxon>
        <taxon>Fungi</taxon>
        <taxon>Dikarya</taxon>
        <taxon>Basidiomycota</taxon>
        <taxon>Agaricomycotina</taxon>
        <taxon>Agaricomycetes</taxon>
        <taxon>Agaricomycetidae</taxon>
        <taxon>Agaricales</taxon>
        <taxon>Agaricineae</taxon>
        <taxon>Hymenogastraceae</taxon>
        <taxon>Gymnopilus</taxon>
    </lineage>
</organism>
<sequence length="104" mass="12197">MYLLYSEKLKYLSVEFVVPSCLLFFFYARYAYFDTLSPHYPKLSDHPEILSMTVPFLGCPSRMWTLRREARRRVIKRRGEEVSLRGWVEGGAVDAVGLRAGKWD</sequence>
<evidence type="ECO:0000256" key="1">
    <source>
        <dbReference type="SAM" id="Phobius"/>
    </source>
</evidence>
<keyword evidence="1" id="KW-0472">Membrane</keyword>
<comment type="caution">
    <text evidence="2">The sequence shown here is derived from an EMBL/GenBank/DDBJ whole genome shotgun (WGS) entry which is preliminary data.</text>
</comment>
<proteinExistence type="predicted"/>
<feature type="transmembrane region" description="Helical" evidence="1">
    <location>
        <begin position="12"/>
        <end position="29"/>
    </location>
</feature>
<keyword evidence="1" id="KW-0812">Transmembrane</keyword>
<protein>
    <submittedName>
        <fullName evidence="2">Uncharacterized protein</fullName>
    </submittedName>
</protein>
<feature type="transmembrane region" description="Helical" evidence="1">
    <location>
        <begin position="49"/>
        <end position="66"/>
    </location>
</feature>
<dbReference type="AlphaFoldDB" id="A0A9P5N8J6"/>
<evidence type="ECO:0000313" key="3">
    <source>
        <dbReference type="Proteomes" id="UP000724874"/>
    </source>
</evidence>
<dbReference type="EMBL" id="JADNYJ010000211">
    <property type="protein sequence ID" value="KAF8874576.1"/>
    <property type="molecule type" value="Genomic_DNA"/>
</dbReference>
<name>A0A9P5N8J6_GYMJU</name>